<reference evidence="1" key="1">
    <citation type="submission" date="2014-09" db="EMBL/GenBank/DDBJ databases">
        <authorList>
            <person name="Magalhaes I.L.F."/>
            <person name="Oliveira U."/>
            <person name="Santos F.R."/>
            <person name="Vidigal T.H.D.A."/>
            <person name="Brescovit A.D."/>
            <person name="Santos A.J."/>
        </authorList>
    </citation>
    <scope>NUCLEOTIDE SEQUENCE</scope>
    <source>
        <tissue evidence="1">Shoot tissue taken approximately 20 cm above the soil surface</tissue>
    </source>
</reference>
<evidence type="ECO:0000313" key="1">
    <source>
        <dbReference type="EMBL" id="JAD94171.1"/>
    </source>
</evidence>
<sequence>MEHRGLPLRDAAERVVAGAPRGTVGLVAVSAAGEVCMMHNTTAMFRACATEAGHAEVGIWTDADGESVSVGL</sequence>
<dbReference type="EMBL" id="GBRH01203724">
    <property type="protein sequence ID" value="JAD94171.1"/>
    <property type="molecule type" value="Transcribed_RNA"/>
</dbReference>
<organism evidence="1">
    <name type="scientific">Arundo donax</name>
    <name type="common">Giant reed</name>
    <name type="synonym">Donax arundinaceus</name>
    <dbReference type="NCBI Taxonomy" id="35708"/>
    <lineage>
        <taxon>Eukaryota</taxon>
        <taxon>Viridiplantae</taxon>
        <taxon>Streptophyta</taxon>
        <taxon>Embryophyta</taxon>
        <taxon>Tracheophyta</taxon>
        <taxon>Spermatophyta</taxon>
        <taxon>Magnoliopsida</taxon>
        <taxon>Liliopsida</taxon>
        <taxon>Poales</taxon>
        <taxon>Poaceae</taxon>
        <taxon>PACMAD clade</taxon>
        <taxon>Arundinoideae</taxon>
        <taxon>Arundineae</taxon>
        <taxon>Arundo</taxon>
    </lineage>
</organism>
<dbReference type="GO" id="GO:0016787">
    <property type="term" value="F:hydrolase activity"/>
    <property type="evidence" value="ECO:0007669"/>
    <property type="project" value="InterPro"/>
</dbReference>
<dbReference type="AlphaFoldDB" id="A0A0A9E2A5"/>
<accession>A0A0A9E2A5</accession>
<dbReference type="InterPro" id="IPR000246">
    <property type="entry name" value="Peptidase_T2"/>
</dbReference>
<proteinExistence type="predicted"/>
<reference evidence="1" key="2">
    <citation type="journal article" date="2015" name="Data Brief">
        <title>Shoot transcriptome of the giant reed, Arundo donax.</title>
        <authorList>
            <person name="Barrero R.A."/>
            <person name="Guerrero F.D."/>
            <person name="Moolhuijzen P."/>
            <person name="Goolsby J.A."/>
            <person name="Tidwell J."/>
            <person name="Bellgard S.E."/>
            <person name="Bellgard M.I."/>
        </authorList>
    </citation>
    <scope>NUCLEOTIDE SEQUENCE</scope>
    <source>
        <tissue evidence="1">Shoot tissue taken approximately 20 cm above the soil surface</tissue>
    </source>
</reference>
<name>A0A0A9E2A5_ARUDO</name>
<protein>
    <submittedName>
        <fullName evidence="1">Transposon protein</fullName>
    </submittedName>
</protein>
<dbReference type="Pfam" id="PF01112">
    <property type="entry name" value="Asparaginase_2"/>
    <property type="match status" value="1"/>
</dbReference>
<dbReference type="Gene3D" id="3.60.20.30">
    <property type="entry name" value="(Glycosyl)asparaginase"/>
    <property type="match status" value="1"/>
</dbReference>